<protein>
    <submittedName>
        <fullName evidence="1">Agglutinin biogenesis protein MshP</fullName>
    </submittedName>
</protein>
<sequence length="148" mass="15719">MSRRRHPPRKARGVSIVTAIFLLVVLAGLGVAMLTVSTAQQAASSMDEQGVRAYQAARAGLEWRFFQLQTAPCTAGAVDSFRLPDGGALAQFTVTVTCAPTPSPALSSAVPLLRHRITAVACNQPLGGACPNQNANPDYVQRRLEAEF</sequence>
<keyword evidence="2" id="KW-1185">Reference proteome</keyword>
<dbReference type="RefSeq" id="WP_273674156.1">
    <property type="nucleotide sequence ID" value="NZ_JAQQXR010000012.1"/>
</dbReference>
<dbReference type="EMBL" id="JAQQXR010000012">
    <property type="protein sequence ID" value="MDC8760397.1"/>
    <property type="molecule type" value="Genomic_DNA"/>
</dbReference>
<evidence type="ECO:0000313" key="1">
    <source>
        <dbReference type="EMBL" id="MDC8760397.1"/>
    </source>
</evidence>
<proteinExistence type="predicted"/>
<dbReference type="Proteomes" id="UP001221208">
    <property type="component" value="Unassembled WGS sequence"/>
</dbReference>
<name>A0ABT5K5W7_9BURK</name>
<gene>
    <name evidence="1" type="ORF">OIK44_22655</name>
</gene>
<comment type="caution">
    <text evidence="1">The sequence shown here is derived from an EMBL/GenBank/DDBJ whole genome shotgun (WGS) entry which is preliminary data.</text>
</comment>
<evidence type="ECO:0000313" key="2">
    <source>
        <dbReference type="Proteomes" id="UP001221208"/>
    </source>
</evidence>
<accession>A0ABT5K5W7</accession>
<organism evidence="1 2">
    <name type="scientific">Janthinobacterium fluminis</name>
    <dbReference type="NCBI Taxonomy" id="2987524"/>
    <lineage>
        <taxon>Bacteria</taxon>
        <taxon>Pseudomonadati</taxon>
        <taxon>Pseudomonadota</taxon>
        <taxon>Betaproteobacteria</taxon>
        <taxon>Burkholderiales</taxon>
        <taxon>Oxalobacteraceae</taxon>
        <taxon>Janthinobacterium</taxon>
    </lineage>
</organism>
<reference evidence="1 2" key="1">
    <citation type="submission" date="2022-10" db="EMBL/GenBank/DDBJ databases">
        <title>Janthinobacterium sp. hw3 Genome sequencing.</title>
        <authorList>
            <person name="Park S."/>
        </authorList>
    </citation>
    <scope>NUCLEOTIDE SEQUENCE [LARGE SCALE GENOMIC DNA]</scope>
    <source>
        <strain evidence="2">hw3</strain>
    </source>
</reference>